<dbReference type="RefSeq" id="WP_108632633.1">
    <property type="nucleotide sequence ID" value="NZ_QCXX01000001.1"/>
</dbReference>
<dbReference type="Proteomes" id="UP000250831">
    <property type="component" value="Unassembled WGS sequence"/>
</dbReference>
<sequence length="578" mass="65543">MKKTRSIHIVAFFLLWLFISSLSILVGCKKKEVIEPVDYSPVQLETTTFSDLEDKTVTLNGHIARLNGIPVEDYGFLIQKITTTNGEKEIVVSLGKKATVGNVTLKYRHNSNFELGDRYRYTLYVKTKNGFYRGEPNTFEVDGIKINLLEDKLVPNNNKVTITGDFQFLSENIKLYYQSQYQREHVIPYQVGSDRKSLSFIFPKSDNFYHGNKVSVFLRVKDQSGYASNRTIANIEVLGVANPPVKTKFYLNEPIPIRGNAIKWDGMPMSAPFYMLINGKKVECYHQVNLYEIESLKGGKFQLGYHNGKDSVIFKDSIELIRPLGSNIHFTKKVIHSPSLMKVDGIDMYTYLMNPEKASYYLGKHSIAHFFDSSTGSIETFTVRDVPDGVYTFGYSSPYYSVSSTERVEVRTLKWNTPADLTKFVGEPFTITGNFIDGQTYSVTGNGIYEYPVAQDGKIQFALPGYIIGSTEIQIGYSVNYNYNENYYSPKKQQLYIHNFEVTSITPLKGYPGDVVTIKGRGLSQINVTLGGAYATSVFRSSEELRFIVPAFASRGKNEVIMTMHDKTMKYKDLIEVL</sequence>
<evidence type="ECO:0000313" key="2">
    <source>
        <dbReference type="EMBL" id="PUV26343.1"/>
    </source>
</evidence>
<evidence type="ECO:0000313" key="3">
    <source>
        <dbReference type="Proteomes" id="UP000250831"/>
    </source>
</evidence>
<dbReference type="OrthoDB" id="690704at2"/>
<evidence type="ECO:0000259" key="1">
    <source>
        <dbReference type="Pfam" id="PF01833"/>
    </source>
</evidence>
<keyword evidence="3" id="KW-1185">Reference proteome</keyword>
<protein>
    <recommendedName>
        <fullName evidence="1">IPT/TIG domain-containing protein</fullName>
    </recommendedName>
</protein>
<proteinExistence type="predicted"/>
<dbReference type="AlphaFoldDB" id="A0A363P0E2"/>
<accession>A0A363P0E2</accession>
<gene>
    <name evidence="2" type="ORF">DCO56_05170</name>
</gene>
<reference evidence="2 3" key="1">
    <citation type="submission" date="2018-04" db="EMBL/GenBank/DDBJ databases">
        <title>Sphingobacterium sp. M46 Genome.</title>
        <authorList>
            <person name="Cheng J."/>
            <person name="Li Y."/>
        </authorList>
    </citation>
    <scope>NUCLEOTIDE SEQUENCE [LARGE SCALE GENOMIC DNA]</scope>
    <source>
        <strain evidence="2 3">M46</strain>
    </source>
</reference>
<dbReference type="Gene3D" id="2.60.40.10">
    <property type="entry name" value="Immunoglobulins"/>
    <property type="match status" value="1"/>
</dbReference>
<dbReference type="CDD" id="cd00102">
    <property type="entry name" value="IPT"/>
    <property type="match status" value="1"/>
</dbReference>
<dbReference type="InterPro" id="IPR013783">
    <property type="entry name" value="Ig-like_fold"/>
</dbReference>
<dbReference type="PROSITE" id="PS51257">
    <property type="entry name" value="PROKAR_LIPOPROTEIN"/>
    <property type="match status" value="1"/>
</dbReference>
<dbReference type="SUPFAM" id="SSF81296">
    <property type="entry name" value="E set domains"/>
    <property type="match status" value="1"/>
</dbReference>
<organism evidence="2 3">
    <name type="scientific">Sphingobacterium athyrii</name>
    <dbReference type="NCBI Taxonomy" id="2152717"/>
    <lineage>
        <taxon>Bacteria</taxon>
        <taxon>Pseudomonadati</taxon>
        <taxon>Bacteroidota</taxon>
        <taxon>Sphingobacteriia</taxon>
        <taxon>Sphingobacteriales</taxon>
        <taxon>Sphingobacteriaceae</taxon>
        <taxon>Sphingobacterium</taxon>
    </lineage>
</organism>
<dbReference type="InterPro" id="IPR002909">
    <property type="entry name" value="IPT_dom"/>
</dbReference>
<comment type="caution">
    <text evidence="2">The sequence shown here is derived from an EMBL/GenBank/DDBJ whole genome shotgun (WGS) entry which is preliminary data.</text>
</comment>
<dbReference type="InterPro" id="IPR014756">
    <property type="entry name" value="Ig_E-set"/>
</dbReference>
<dbReference type="Pfam" id="PF01833">
    <property type="entry name" value="TIG"/>
    <property type="match status" value="1"/>
</dbReference>
<dbReference type="EMBL" id="QCXX01000001">
    <property type="protein sequence ID" value="PUV26343.1"/>
    <property type="molecule type" value="Genomic_DNA"/>
</dbReference>
<name>A0A363P0E2_9SPHI</name>
<feature type="domain" description="IPT/TIG" evidence="1">
    <location>
        <begin position="502"/>
        <end position="566"/>
    </location>
</feature>